<evidence type="ECO:0000313" key="2">
    <source>
        <dbReference type="Proteomes" id="UP000594638"/>
    </source>
</evidence>
<dbReference type="AlphaFoldDB" id="A0A8S0QCI6"/>
<name>A0A8S0QCI6_OLEEU</name>
<dbReference type="Proteomes" id="UP000594638">
    <property type="component" value="Unassembled WGS sequence"/>
</dbReference>
<comment type="caution">
    <text evidence="1">The sequence shown here is derived from an EMBL/GenBank/DDBJ whole genome shotgun (WGS) entry which is preliminary data.</text>
</comment>
<sequence length="152" mass="17518">MALQDVRQHLPGHRSILGPTRYFEMDSPDTFREDIDDAYHYLSSFVPLPQSGLARYPIRQWCGKSIVTLDCIAHVDYTAWGPHLREYARGRAFITEAEAEVSRELELKPDCSRCTRTSFRRTCDKFRCLSRPCSSLVHGRYKVHLPLCNASP</sequence>
<dbReference type="Gramene" id="OE9A046188T1">
    <property type="protein sequence ID" value="OE9A046188C1"/>
    <property type="gene ID" value="OE9A046188"/>
</dbReference>
<reference evidence="1 2" key="1">
    <citation type="submission" date="2019-12" db="EMBL/GenBank/DDBJ databases">
        <authorList>
            <person name="Alioto T."/>
            <person name="Alioto T."/>
            <person name="Gomez Garrido J."/>
        </authorList>
    </citation>
    <scope>NUCLEOTIDE SEQUENCE [LARGE SCALE GENOMIC DNA]</scope>
</reference>
<accession>A0A8S0QCI6</accession>
<evidence type="ECO:0000313" key="1">
    <source>
        <dbReference type="EMBL" id="CAA2962629.1"/>
    </source>
</evidence>
<protein>
    <submittedName>
        <fullName evidence="1">Uncharacterized protein</fullName>
    </submittedName>
</protein>
<organism evidence="1 2">
    <name type="scientific">Olea europaea subsp. europaea</name>
    <dbReference type="NCBI Taxonomy" id="158383"/>
    <lineage>
        <taxon>Eukaryota</taxon>
        <taxon>Viridiplantae</taxon>
        <taxon>Streptophyta</taxon>
        <taxon>Embryophyta</taxon>
        <taxon>Tracheophyta</taxon>
        <taxon>Spermatophyta</taxon>
        <taxon>Magnoliopsida</taxon>
        <taxon>eudicotyledons</taxon>
        <taxon>Gunneridae</taxon>
        <taxon>Pentapetalae</taxon>
        <taxon>asterids</taxon>
        <taxon>lamiids</taxon>
        <taxon>Lamiales</taxon>
        <taxon>Oleaceae</taxon>
        <taxon>Oleeae</taxon>
        <taxon>Olea</taxon>
    </lineage>
</organism>
<feature type="non-terminal residue" evidence="1">
    <location>
        <position position="152"/>
    </location>
</feature>
<dbReference type="EMBL" id="CACTIH010001201">
    <property type="protein sequence ID" value="CAA2962629.1"/>
    <property type="molecule type" value="Genomic_DNA"/>
</dbReference>
<proteinExistence type="predicted"/>
<gene>
    <name evidence="1" type="ORF">OLEA9_A046188</name>
</gene>
<keyword evidence="2" id="KW-1185">Reference proteome</keyword>